<accession>A0A9X2ISF6</accession>
<dbReference type="RefSeq" id="WP_251944298.1">
    <property type="nucleotide sequence ID" value="NZ_JAMRYM010000013.1"/>
</dbReference>
<sequence>VALTLALGPGSAPTRLEQAPAGSGLSAMCAVVTAEAIADSDTAFRAEATGIDGDVVTLTVLDALHGEVGETVTAPQGGGTAIDGEPLRFDEGSTYLLATRDGVISTCGLSGEDSPELAELYAEAFDG</sequence>
<protein>
    <submittedName>
        <fullName evidence="1">Uncharacterized protein</fullName>
    </submittedName>
</protein>
<dbReference type="Proteomes" id="UP001155240">
    <property type="component" value="Unassembled WGS sequence"/>
</dbReference>
<dbReference type="AlphaFoldDB" id="A0A9X2ISF6"/>
<comment type="caution">
    <text evidence="1">The sequence shown here is derived from an EMBL/GenBank/DDBJ whole genome shotgun (WGS) entry which is preliminary data.</text>
</comment>
<reference evidence="1" key="1">
    <citation type="submission" date="2022-06" db="EMBL/GenBank/DDBJ databases">
        <title>Whole genome shotgun sequencing (WGS) of Rathayibacter sp. ZW T2_19, isolated from stored onions (Allium cepa).</title>
        <authorList>
            <person name="Stoll D.A."/>
            <person name="Huch M."/>
        </authorList>
    </citation>
    <scope>NUCLEOTIDE SEQUENCE</scope>
    <source>
        <strain evidence="1">ZW T2_19</strain>
    </source>
</reference>
<dbReference type="EMBL" id="JAMRYM010000013">
    <property type="protein sequence ID" value="MCM6761877.1"/>
    <property type="molecule type" value="Genomic_DNA"/>
</dbReference>
<evidence type="ECO:0000313" key="1">
    <source>
        <dbReference type="EMBL" id="MCM6761877.1"/>
    </source>
</evidence>
<feature type="non-terminal residue" evidence="1">
    <location>
        <position position="1"/>
    </location>
</feature>
<name>A0A9X2ISF6_9MICO</name>
<keyword evidence="2" id="KW-1185">Reference proteome</keyword>
<evidence type="ECO:0000313" key="2">
    <source>
        <dbReference type="Proteomes" id="UP001155240"/>
    </source>
</evidence>
<proteinExistence type="predicted"/>
<organism evidence="1 2">
    <name type="scientific">Rathayibacter rubneri</name>
    <dbReference type="NCBI Taxonomy" id="2950106"/>
    <lineage>
        <taxon>Bacteria</taxon>
        <taxon>Bacillati</taxon>
        <taxon>Actinomycetota</taxon>
        <taxon>Actinomycetes</taxon>
        <taxon>Micrococcales</taxon>
        <taxon>Microbacteriaceae</taxon>
        <taxon>Rathayibacter</taxon>
    </lineage>
</organism>
<gene>
    <name evidence="1" type="ORF">NB037_05530</name>
</gene>